<dbReference type="Proteomes" id="UP000029121">
    <property type="component" value="Unassembled WGS sequence"/>
</dbReference>
<dbReference type="SUPFAM" id="SSF81383">
    <property type="entry name" value="F-box domain"/>
    <property type="match status" value="1"/>
</dbReference>
<reference evidence="3" key="1">
    <citation type="journal article" date="2013" name="Nat. Genet.">
        <title>The Capsella rubella genome and the genomic consequences of rapid mating system evolution.</title>
        <authorList>
            <person name="Slotte T."/>
            <person name="Hazzouri K.M."/>
            <person name="Agren J.A."/>
            <person name="Koenig D."/>
            <person name="Maumus F."/>
            <person name="Guo Y.L."/>
            <person name="Steige K."/>
            <person name="Platts A.E."/>
            <person name="Escobar J.S."/>
            <person name="Newman L.K."/>
            <person name="Wang W."/>
            <person name="Mandakova T."/>
            <person name="Vello E."/>
            <person name="Smith L.M."/>
            <person name="Henz S.R."/>
            <person name="Steffen J."/>
            <person name="Takuno S."/>
            <person name="Brandvain Y."/>
            <person name="Coop G."/>
            <person name="Andolfatto P."/>
            <person name="Hu T.T."/>
            <person name="Blanchette M."/>
            <person name="Clark R.M."/>
            <person name="Quesneville H."/>
            <person name="Nordborg M."/>
            <person name="Gaut B.S."/>
            <person name="Lysak M.A."/>
            <person name="Jenkins J."/>
            <person name="Grimwood J."/>
            <person name="Chapman J."/>
            <person name="Prochnik S."/>
            <person name="Shu S."/>
            <person name="Rokhsar D."/>
            <person name="Schmutz J."/>
            <person name="Weigel D."/>
            <person name="Wright S.I."/>
        </authorList>
    </citation>
    <scope>NUCLEOTIDE SEQUENCE [LARGE SCALE GENOMIC DNA]</scope>
    <source>
        <strain evidence="3">cv. Monte Gargano</strain>
    </source>
</reference>
<dbReference type="AlphaFoldDB" id="R0FSA1"/>
<keyword evidence="3" id="KW-1185">Reference proteome</keyword>
<gene>
    <name evidence="2" type="ORF">CARUB_v10018606mg</name>
</gene>
<dbReference type="Gene3D" id="1.20.1280.50">
    <property type="match status" value="1"/>
</dbReference>
<name>R0FSA1_9BRAS</name>
<evidence type="ECO:0000259" key="1">
    <source>
        <dbReference type="SMART" id="SM00256"/>
    </source>
</evidence>
<accession>R0FSA1</accession>
<protein>
    <recommendedName>
        <fullName evidence="1">F-box domain-containing protein</fullName>
    </recommendedName>
</protein>
<dbReference type="InterPro" id="IPR036047">
    <property type="entry name" value="F-box-like_dom_sf"/>
</dbReference>
<dbReference type="SMART" id="SM00256">
    <property type="entry name" value="FBOX"/>
    <property type="match status" value="1"/>
</dbReference>
<dbReference type="CDD" id="cd22157">
    <property type="entry name" value="F-box_AtFBW1-like"/>
    <property type="match status" value="1"/>
</dbReference>
<proteinExistence type="predicted"/>
<dbReference type="InterPro" id="IPR001810">
    <property type="entry name" value="F-box_dom"/>
</dbReference>
<organism evidence="2 3">
    <name type="scientific">Capsella rubella</name>
    <dbReference type="NCBI Taxonomy" id="81985"/>
    <lineage>
        <taxon>Eukaryota</taxon>
        <taxon>Viridiplantae</taxon>
        <taxon>Streptophyta</taxon>
        <taxon>Embryophyta</taxon>
        <taxon>Tracheophyta</taxon>
        <taxon>Spermatophyta</taxon>
        <taxon>Magnoliopsida</taxon>
        <taxon>eudicotyledons</taxon>
        <taxon>Gunneridae</taxon>
        <taxon>Pentapetalae</taxon>
        <taxon>rosids</taxon>
        <taxon>malvids</taxon>
        <taxon>Brassicales</taxon>
        <taxon>Brassicaceae</taxon>
        <taxon>Camelineae</taxon>
        <taxon>Capsella</taxon>
    </lineage>
</organism>
<sequence length="110" mass="12557">MAAAYTTSIALDLVADILLRLPLKSIMRFKSVSKQWKSLIESHTFVKRHLMKSSRRRSILLAFGCRDDGDDSPPFLFPDEDKDEEEEICYIGNCDASRISLTWLDLHPGL</sequence>
<dbReference type="PANTHER" id="PTHR31111">
    <property type="entry name" value="BNAA05G37150D PROTEIN-RELATED"/>
    <property type="match status" value="1"/>
</dbReference>
<evidence type="ECO:0000313" key="3">
    <source>
        <dbReference type="Proteomes" id="UP000029121"/>
    </source>
</evidence>
<dbReference type="EMBL" id="KB870809">
    <property type="protein sequence ID" value="EOA25291.1"/>
    <property type="molecule type" value="Genomic_DNA"/>
</dbReference>
<evidence type="ECO:0000313" key="2">
    <source>
        <dbReference type="EMBL" id="EOA25291.1"/>
    </source>
</evidence>
<dbReference type="PANTHER" id="PTHR31111:SF138">
    <property type="entry name" value="F-BOX ASSOCIATED DOMAIN-CONTAINING PROTEIN"/>
    <property type="match status" value="1"/>
</dbReference>
<dbReference type="Pfam" id="PF00646">
    <property type="entry name" value="F-box"/>
    <property type="match status" value="1"/>
</dbReference>
<feature type="domain" description="F-box" evidence="1">
    <location>
        <begin position="9"/>
        <end position="49"/>
    </location>
</feature>